<feature type="signal peptide" evidence="6">
    <location>
        <begin position="1"/>
        <end position="21"/>
    </location>
</feature>
<reference evidence="8" key="2">
    <citation type="submission" date="2015-01" db="EMBL/GenBank/DDBJ databases">
        <title>Evolutionary Origins and Diversification of the Mycorrhizal Mutualists.</title>
        <authorList>
            <consortium name="DOE Joint Genome Institute"/>
            <consortium name="Mycorrhizal Genomics Consortium"/>
            <person name="Kohler A."/>
            <person name="Kuo A."/>
            <person name="Nagy L.G."/>
            <person name="Floudas D."/>
            <person name="Copeland A."/>
            <person name="Barry K.W."/>
            <person name="Cichocki N."/>
            <person name="Veneault-Fourrey C."/>
            <person name="LaButti K."/>
            <person name="Lindquist E.A."/>
            <person name="Lipzen A."/>
            <person name="Lundell T."/>
            <person name="Morin E."/>
            <person name="Murat C."/>
            <person name="Riley R."/>
            <person name="Ohm R."/>
            <person name="Sun H."/>
            <person name="Tunlid A."/>
            <person name="Henrissat B."/>
            <person name="Grigoriev I.V."/>
            <person name="Hibbett D.S."/>
            <person name="Martin F."/>
        </authorList>
    </citation>
    <scope>NUCLEOTIDE SEQUENCE [LARGE SCALE GENOMIC DNA]</scope>
    <source>
        <strain evidence="8">MAFF 305830</strain>
    </source>
</reference>
<evidence type="ECO:0000256" key="2">
    <source>
        <dbReference type="ARBA" id="ARBA00012571"/>
    </source>
</evidence>
<dbReference type="InterPro" id="IPR036430">
    <property type="entry name" value="RNase_T2-like_sf"/>
</dbReference>
<accession>A0A0C2WZJ5</accession>
<dbReference type="GO" id="GO:0003723">
    <property type="term" value="F:RNA binding"/>
    <property type="evidence" value="ECO:0007669"/>
    <property type="project" value="InterPro"/>
</dbReference>
<dbReference type="PROSITE" id="PS00531">
    <property type="entry name" value="RNASE_T2_2"/>
    <property type="match status" value="1"/>
</dbReference>
<keyword evidence="6" id="KW-0732">Signal</keyword>
<evidence type="ECO:0000256" key="1">
    <source>
        <dbReference type="ARBA" id="ARBA00007469"/>
    </source>
</evidence>
<evidence type="ECO:0000313" key="8">
    <source>
        <dbReference type="Proteomes" id="UP000054097"/>
    </source>
</evidence>
<dbReference type="GO" id="GO:0005576">
    <property type="term" value="C:extracellular region"/>
    <property type="evidence" value="ECO:0007669"/>
    <property type="project" value="TreeGrafter"/>
</dbReference>
<feature type="chain" id="PRO_5002170495" description="ribonuclease T2" evidence="6">
    <location>
        <begin position="22"/>
        <end position="304"/>
    </location>
</feature>
<reference evidence="7 8" key="1">
    <citation type="submission" date="2014-04" db="EMBL/GenBank/DDBJ databases">
        <authorList>
            <consortium name="DOE Joint Genome Institute"/>
            <person name="Kuo A."/>
            <person name="Zuccaro A."/>
            <person name="Kohler A."/>
            <person name="Nagy L.G."/>
            <person name="Floudas D."/>
            <person name="Copeland A."/>
            <person name="Barry K.W."/>
            <person name="Cichocki N."/>
            <person name="Veneault-Fourrey C."/>
            <person name="LaButti K."/>
            <person name="Lindquist E.A."/>
            <person name="Lipzen A."/>
            <person name="Lundell T."/>
            <person name="Morin E."/>
            <person name="Murat C."/>
            <person name="Sun H."/>
            <person name="Tunlid A."/>
            <person name="Henrissat B."/>
            <person name="Grigoriev I.V."/>
            <person name="Hibbett D.S."/>
            <person name="Martin F."/>
            <person name="Nordberg H.P."/>
            <person name="Cantor M.N."/>
            <person name="Hua S.X."/>
        </authorList>
    </citation>
    <scope>NUCLEOTIDE SEQUENCE [LARGE SCALE GENOMIC DNA]</scope>
    <source>
        <strain evidence="7 8">MAFF 305830</strain>
    </source>
</reference>
<dbReference type="AlphaFoldDB" id="A0A0C2WZJ5"/>
<dbReference type="STRING" id="933852.A0A0C2WZJ5"/>
<dbReference type="SUPFAM" id="SSF55895">
    <property type="entry name" value="Ribonuclease Rh-like"/>
    <property type="match status" value="1"/>
</dbReference>
<dbReference type="GO" id="GO:0006401">
    <property type="term" value="P:RNA catabolic process"/>
    <property type="evidence" value="ECO:0007669"/>
    <property type="project" value="TreeGrafter"/>
</dbReference>
<dbReference type="CDD" id="cd01061">
    <property type="entry name" value="RNase_T2_euk"/>
    <property type="match status" value="1"/>
</dbReference>
<dbReference type="PANTHER" id="PTHR11240">
    <property type="entry name" value="RIBONUCLEASE T2"/>
    <property type="match status" value="1"/>
</dbReference>
<organism evidence="7 8">
    <name type="scientific">Serendipita vermifera MAFF 305830</name>
    <dbReference type="NCBI Taxonomy" id="933852"/>
    <lineage>
        <taxon>Eukaryota</taxon>
        <taxon>Fungi</taxon>
        <taxon>Dikarya</taxon>
        <taxon>Basidiomycota</taxon>
        <taxon>Agaricomycotina</taxon>
        <taxon>Agaricomycetes</taxon>
        <taxon>Sebacinales</taxon>
        <taxon>Serendipitaceae</taxon>
        <taxon>Serendipita</taxon>
    </lineage>
</organism>
<dbReference type="EC" id="4.6.1.19" evidence="2"/>
<dbReference type="PROSITE" id="PS00530">
    <property type="entry name" value="RNASE_T2_1"/>
    <property type="match status" value="1"/>
</dbReference>
<gene>
    <name evidence="7" type="ORF">M408DRAFT_260268</name>
</gene>
<dbReference type="InterPro" id="IPR033697">
    <property type="entry name" value="Ribonuclease_T2_eukaryotic"/>
</dbReference>
<dbReference type="OrthoDB" id="435754at2759"/>
<evidence type="ECO:0000313" key="7">
    <source>
        <dbReference type="EMBL" id="KIM31478.1"/>
    </source>
</evidence>
<dbReference type="InterPro" id="IPR018188">
    <property type="entry name" value="RNase_T2_His_AS_1"/>
</dbReference>
<protein>
    <recommendedName>
        <fullName evidence="2">ribonuclease T2</fullName>
        <ecNumber evidence="2">4.6.1.19</ecNumber>
    </recommendedName>
</protein>
<comment type="similarity">
    <text evidence="1 5">Belongs to the RNase T2 family.</text>
</comment>
<dbReference type="Proteomes" id="UP000054097">
    <property type="component" value="Unassembled WGS sequence"/>
</dbReference>
<feature type="active site" evidence="4">
    <location>
        <position position="179"/>
    </location>
</feature>
<dbReference type="Pfam" id="PF00445">
    <property type="entry name" value="Ribonuclease_T2"/>
    <property type="match status" value="1"/>
</dbReference>
<name>A0A0C2WZJ5_SERVB</name>
<evidence type="ECO:0000256" key="3">
    <source>
        <dbReference type="ARBA" id="ARBA00023157"/>
    </source>
</evidence>
<dbReference type="InterPro" id="IPR001568">
    <property type="entry name" value="RNase_T2-like"/>
</dbReference>
<feature type="active site" evidence="4">
    <location>
        <position position="98"/>
    </location>
</feature>
<evidence type="ECO:0000256" key="6">
    <source>
        <dbReference type="SAM" id="SignalP"/>
    </source>
</evidence>
<evidence type="ECO:0000256" key="5">
    <source>
        <dbReference type="RuleBase" id="RU004328"/>
    </source>
</evidence>
<evidence type="ECO:0000256" key="4">
    <source>
        <dbReference type="PIRSR" id="PIRSR633697-1"/>
    </source>
</evidence>
<dbReference type="GO" id="GO:0033897">
    <property type="term" value="F:ribonuclease T2 activity"/>
    <property type="evidence" value="ECO:0007669"/>
    <property type="project" value="UniProtKB-EC"/>
</dbReference>
<dbReference type="HOGENOM" id="CLU_037966_2_0_1"/>
<keyword evidence="8" id="KW-1185">Reference proteome</keyword>
<dbReference type="Gene3D" id="3.90.730.10">
    <property type="entry name" value="Ribonuclease T2-like"/>
    <property type="match status" value="1"/>
</dbReference>
<feature type="active site" evidence="4">
    <location>
        <position position="175"/>
    </location>
</feature>
<dbReference type="EMBL" id="KN824282">
    <property type="protein sequence ID" value="KIM31478.1"/>
    <property type="molecule type" value="Genomic_DNA"/>
</dbReference>
<dbReference type="PANTHER" id="PTHR11240:SF17">
    <property type="entry name" value="RIBONUCLEASE T2"/>
    <property type="match status" value="1"/>
</dbReference>
<proteinExistence type="inferred from homology"/>
<sequence>MFTLSLKALLTLAPFITFSSGAILEYRKNHGSGGSTSGSNGTCTSIPQFLSCENTTEITDTCCTPTPGGLVIQTQFWDTYTGMEKSGQLLPKNNWTIHGLWPDNCDGSFESYCDFERQFDERPSPSTVNGQTVPRYSGPKVDTFITAAGRDDLLAFMKKYWVSQGSSDASFWAHEYSKHGTCFSTFDTKCYSSDTQHEDLIDFFETVTKAWLKYPTYEWLAAADIVPSNSTTYKLSDMQDALKSKTGALPYLGCHNKVLSEVWYYSHSLGPVQNLDFHAVDTTTKTTCPESGIHYYERSSASEA</sequence>
<dbReference type="InterPro" id="IPR033130">
    <property type="entry name" value="RNase_T2_His_AS_2"/>
</dbReference>
<keyword evidence="3" id="KW-1015">Disulfide bond</keyword>